<reference evidence="2 3" key="1">
    <citation type="submission" date="2017-02" db="EMBL/GenBank/DDBJ databases">
        <title>Draft genome sequence of Moraxella pluranimalium CCUG 54913T type strain.</title>
        <authorList>
            <person name="Salva-Serra F."/>
            <person name="Engstrom-Jakobsson H."/>
            <person name="Thorell K."/>
            <person name="Jaen-Luchoro D."/>
            <person name="Gonzales-Siles L."/>
            <person name="Karlsson R."/>
            <person name="Yazdan S."/>
            <person name="Boulund F."/>
            <person name="Johnning A."/>
            <person name="Engstrand L."/>
            <person name="Kristiansson E."/>
            <person name="Moore E."/>
        </authorList>
    </citation>
    <scope>NUCLEOTIDE SEQUENCE [LARGE SCALE GENOMIC DNA]</scope>
    <source>
        <strain evidence="2 3">CCUG 54913</strain>
    </source>
</reference>
<dbReference type="PANTHER" id="PTHR33383:SF1">
    <property type="entry name" value="MEMBRANE PROTEIN INSERTION EFFICIENCY FACTOR-RELATED"/>
    <property type="match status" value="1"/>
</dbReference>
<name>A0A1T0CEX4_9GAMM</name>
<keyword evidence="1" id="KW-0472">Membrane</keyword>
<dbReference type="STRING" id="470453.B0680_10130"/>
<dbReference type="PANTHER" id="PTHR33383">
    <property type="entry name" value="MEMBRANE PROTEIN INSERTION EFFICIENCY FACTOR-RELATED"/>
    <property type="match status" value="1"/>
</dbReference>
<dbReference type="Pfam" id="PF01809">
    <property type="entry name" value="YidD"/>
    <property type="match status" value="1"/>
</dbReference>
<organism evidence="2 3">
    <name type="scientific">Moraxella pluranimalium</name>
    <dbReference type="NCBI Taxonomy" id="470453"/>
    <lineage>
        <taxon>Bacteria</taxon>
        <taxon>Pseudomonadati</taxon>
        <taxon>Pseudomonadota</taxon>
        <taxon>Gammaproteobacteria</taxon>
        <taxon>Moraxellales</taxon>
        <taxon>Moraxellaceae</taxon>
        <taxon>Moraxella</taxon>
    </lineage>
</organism>
<comment type="function">
    <text evidence="1">Could be involved in insertion of integral membrane proteins into the membrane.</text>
</comment>
<proteinExistence type="inferred from homology"/>
<evidence type="ECO:0000313" key="3">
    <source>
        <dbReference type="Proteomes" id="UP000189800"/>
    </source>
</evidence>
<dbReference type="Proteomes" id="UP000189800">
    <property type="component" value="Unassembled WGS sequence"/>
</dbReference>
<comment type="subcellular location">
    <subcellularLocation>
        <location evidence="1">Cell membrane</location>
        <topology evidence="1">Peripheral membrane protein</topology>
        <orientation evidence="1">Cytoplasmic side</orientation>
    </subcellularLocation>
</comment>
<dbReference type="InterPro" id="IPR002696">
    <property type="entry name" value="Membr_insert_effic_factor_YidD"/>
</dbReference>
<dbReference type="AlphaFoldDB" id="A0A1T0CEX4"/>
<evidence type="ECO:0000313" key="2">
    <source>
        <dbReference type="EMBL" id="OOS20902.1"/>
    </source>
</evidence>
<dbReference type="EMBL" id="MUYU01000035">
    <property type="protein sequence ID" value="OOS20902.1"/>
    <property type="molecule type" value="Genomic_DNA"/>
</dbReference>
<dbReference type="NCBIfam" id="TIGR00278">
    <property type="entry name" value="membrane protein insertion efficiency factor YidD"/>
    <property type="match status" value="1"/>
</dbReference>
<comment type="caution">
    <text evidence="2">The sequence shown here is derived from an EMBL/GenBank/DDBJ whole genome shotgun (WGS) entry which is preliminary data.</text>
</comment>
<sequence>MIKNFLLAVIRLYQRYLSPMIAPRCRYYPTCSSYGRQAILWHGAYRGLLLTIRRVASCHPWGGSGVDFVPLPLYRWRYQPANIRWMAQVRGVYVDRLFYGSRLNIYLQKHA</sequence>
<dbReference type="HAMAP" id="MF_00386">
    <property type="entry name" value="UPF0161_YidD"/>
    <property type="match status" value="1"/>
</dbReference>
<keyword evidence="3" id="KW-1185">Reference proteome</keyword>
<accession>A0A1T0CEX4</accession>
<evidence type="ECO:0000256" key="1">
    <source>
        <dbReference type="HAMAP-Rule" id="MF_00386"/>
    </source>
</evidence>
<dbReference type="OrthoDB" id="9801753at2"/>
<dbReference type="GO" id="GO:0005886">
    <property type="term" value="C:plasma membrane"/>
    <property type="evidence" value="ECO:0007669"/>
    <property type="project" value="UniProtKB-SubCell"/>
</dbReference>
<dbReference type="SMART" id="SM01234">
    <property type="entry name" value="Haemolytic"/>
    <property type="match status" value="1"/>
</dbReference>
<gene>
    <name evidence="2" type="ORF">B0680_10130</name>
</gene>
<protein>
    <recommendedName>
        <fullName evidence="1">Putative membrane protein insertion efficiency factor</fullName>
    </recommendedName>
</protein>
<keyword evidence="1" id="KW-1003">Cell membrane</keyword>
<dbReference type="RefSeq" id="WP_078254976.1">
    <property type="nucleotide sequence ID" value="NZ_MUYU01000035.1"/>
</dbReference>
<comment type="similarity">
    <text evidence="1">Belongs to the UPF0161 family.</text>
</comment>